<gene>
    <name evidence="2" type="ORF">GF068_15350</name>
</gene>
<dbReference type="PROSITE" id="PS50176">
    <property type="entry name" value="ARM_REPEAT"/>
    <property type="match status" value="1"/>
</dbReference>
<dbReference type="Proteomes" id="UP000440224">
    <property type="component" value="Unassembled WGS sequence"/>
</dbReference>
<organism evidence="2 3">
    <name type="scientific">Polyangium spumosum</name>
    <dbReference type="NCBI Taxonomy" id="889282"/>
    <lineage>
        <taxon>Bacteria</taxon>
        <taxon>Pseudomonadati</taxon>
        <taxon>Myxococcota</taxon>
        <taxon>Polyangia</taxon>
        <taxon>Polyangiales</taxon>
        <taxon>Polyangiaceae</taxon>
        <taxon>Polyangium</taxon>
    </lineage>
</organism>
<keyword evidence="3" id="KW-1185">Reference proteome</keyword>
<dbReference type="InterPro" id="IPR011989">
    <property type="entry name" value="ARM-like"/>
</dbReference>
<dbReference type="InterPro" id="IPR000225">
    <property type="entry name" value="Armadillo"/>
</dbReference>
<protein>
    <recommendedName>
        <fullName evidence="4">HEAT repeat domain-containing protein</fullName>
    </recommendedName>
</protein>
<feature type="chain" id="PRO_5026649182" description="HEAT repeat domain-containing protein" evidence="1">
    <location>
        <begin position="28"/>
        <end position="316"/>
    </location>
</feature>
<name>A0A6N7PMR0_9BACT</name>
<dbReference type="RefSeq" id="WP_153820142.1">
    <property type="nucleotide sequence ID" value="NZ_WJIE01000004.1"/>
</dbReference>
<evidence type="ECO:0000313" key="3">
    <source>
        <dbReference type="Proteomes" id="UP000440224"/>
    </source>
</evidence>
<evidence type="ECO:0000256" key="1">
    <source>
        <dbReference type="SAM" id="SignalP"/>
    </source>
</evidence>
<dbReference type="OrthoDB" id="5382666at2"/>
<keyword evidence="1" id="KW-0732">Signal</keyword>
<dbReference type="Gene3D" id="1.25.10.10">
    <property type="entry name" value="Leucine-rich Repeat Variant"/>
    <property type="match status" value="1"/>
</dbReference>
<dbReference type="EMBL" id="WJIE01000004">
    <property type="protein sequence ID" value="MRG93298.1"/>
    <property type="molecule type" value="Genomic_DNA"/>
</dbReference>
<sequence length="316" mass="32993">MKAKRVLGIGLLTAGLLLSALTGAASAAEGVWIGPDKLAAQDRTTLVQAIGSARSQNPAAFETLARLREDMPALDAQKRGRYVPVAAILKRLGKDVLLPVLNELAVDAKPRGDMSADAWHAWRVGLVEAAGTLRDGRAAPVLFAILDAPEENPDLVRAAASALGKLGTDAAAQKLVALAKKEGPKQKGVLAGMGDCRRLVVAEALASTLAARPDAETAIVVARSLGDVGSAWAWQTPIIAASGEEEAVRSTAARALVASYLRYEGEARAAITKAVLIVDHPSTPALVEQAKRGARPGDQAALDALLERFKNSPLHR</sequence>
<comment type="caution">
    <text evidence="2">The sequence shown here is derived from an EMBL/GenBank/DDBJ whole genome shotgun (WGS) entry which is preliminary data.</text>
</comment>
<dbReference type="SUPFAM" id="SSF48371">
    <property type="entry name" value="ARM repeat"/>
    <property type="match status" value="1"/>
</dbReference>
<feature type="signal peptide" evidence="1">
    <location>
        <begin position="1"/>
        <end position="27"/>
    </location>
</feature>
<accession>A0A6N7PMR0</accession>
<dbReference type="InterPro" id="IPR016024">
    <property type="entry name" value="ARM-type_fold"/>
</dbReference>
<dbReference type="AlphaFoldDB" id="A0A6N7PMR0"/>
<evidence type="ECO:0000313" key="2">
    <source>
        <dbReference type="EMBL" id="MRG93298.1"/>
    </source>
</evidence>
<reference evidence="2 3" key="1">
    <citation type="submission" date="2019-10" db="EMBL/GenBank/DDBJ databases">
        <title>A soil myxobacterium in the family Polyangiaceae.</title>
        <authorList>
            <person name="Li Y."/>
            <person name="Wang J."/>
        </authorList>
    </citation>
    <scope>NUCLEOTIDE SEQUENCE [LARGE SCALE GENOMIC DNA]</scope>
    <source>
        <strain evidence="2 3">DSM 14734</strain>
    </source>
</reference>
<dbReference type="Pfam" id="PF13646">
    <property type="entry name" value="HEAT_2"/>
    <property type="match status" value="1"/>
</dbReference>
<evidence type="ECO:0008006" key="4">
    <source>
        <dbReference type="Google" id="ProtNLM"/>
    </source>
</evidence>
<proteinExistence type="predicted"/>